<dbReference type="InterPro" id="IPR009327">
    <property type="entry name" value="Cupin_DUF985"/>
</dbReference>
<dbReference type="PANTHER" id="PTHR33387:SF3">
    <property type="entry name" value="DUF985 DOMAIN-CONTAINING PROTEIN"/>
    <property type="match status" value="1"/>
</dbReference>
<dbReference type="InterPro" id="IPR011051">
    <property type="entry name" value="RmlC_Cupin_sf"/>
</dbReference>
<dbReference type="Gene3D" id="2.60.120.10">
    <property type="entry name" value="Jelly Rolls"/>
    <property type="match status" value="2"/>
</dbReference>
<dbReference type="InterPro" id="IPR014710">
    <property type="entry name" value="RmlC-like_jellyroll"/>
</dbReference>
<gene>
    <name evidence="2" type="ORF">BRAFLDRAFT_65069</name>
</gene>
<evidence type="ECO:0000313" key="2">
    <source>
        <dbReference type="EMBL" id="EEN50232.1"/>
    </source>
</evidence>
<proteinExistence type="predicted"/>
<dbReference type="Pfam" id="PF06172">
    <property type="entry name" value="Cupin_5"/>
    <property type="match status" value="2"/>
</dbReference>
<evidence type="ECO:0000259" key="1">
    <source>
        <dbReference type="Pfam" id="PF06172"/>
    </source>
</evidence>
<feature type="domain" description="DUF985" evidence="1">
    <location>
        <begin position="15"/>
        <end position="145"/>
    </location>
</feature>
<name>C3ZBJ5_BRAFL</name>
<dbReference type="SUPFAM" id="SSF51182">
    <property type="entry name" value="RmlC-like cupins"/>
    <property type="match status" value="2"/>
</dbReference>
<dbReference type="AlphaFoldDB" id="C3ZBJ5"/>
<accession>C3ZBJ5</accession>
<dbReference type="EMBL" id="GG666603">
    <property type="protein sequence ID" value="EEN50232.1"/>
    <property type="molecule type" value="Genomic_DNA"/>
</dbReference>
<dbReference type="PANTHER" id="PTHR33387">
    <property type="entry name" value="RMLC-LIKE JELLY ROLL FOLD PROTEIN"/>
    <property type="match status" value="1"/>
</dbReference>
<organism>
    <name type="scientific">Branchiostoma floridae</name>
    <name type="common">Florida lancelet</name>
    <name type="synonym">Amphioxus</name>
    <dbReference type="NCBI Taxonomy" id="7739"/>
    <lineage>
        <taxon>Eukaryota</taxon>
        <taxon>Metazoa</taxon>
        <taxon>Chordata</taxon>
        <taxon>Cephalochordata</taxon>
        <taxon>Leptocardii</taxon>
        <taxon>Amphioxiformes</taxon>
        <taxon>Branchiostomatidae</taxon>
        <taxon>Branchiostoma</taxon>
    </lineage>
</organism>
<dbReference type="InParanoid" id="C3ZBJ5"/>
<feature type="domain" description="DUF985" evidence="1">
    <location>
        <begin position="198"/>
        <end position="279"/>
    </location>
</feature>
<dbReference type="InterPro" id="IPR039935">
    <property type="entry name" value="YML079W-like"/>
</dbReference>
<dbReference type="CDD" id="cd06121">
    <property type="entry name" value="cupin_YML079wp"/>
    <property type="match status" value="1"/>
</dbReference>
<protein>
    <recommendedName>
        <fullName evidence="1">DUF985 domain-containing protein</fullName>
    </recommendedName>
</protein>
<sequence length="329" mass="36727">MARETVETRNESGFQQLVEIYNLQKHPEGGWYGETFRSSVHFQTTEDRKDGTDHTAATVCYYLLPEDVRSTWRKLTSDEIWLYQDGGCIKIHMIDANGIYSSAILGSTLEHHEAKYEVLVPAEVWGAAEVVQGGEFTLISCVVAPVGFISLWRCTTCRNIQREAGIESPSGLPSAFRLQGIEKTALSPAPPQFVTNGLLPEDVPSTWRRLSSNDEIWLYQDGGCLKSTADGTYSSAILGSTLEHREASYEVLVPAGVWCAAEVMHGGKFTLSSMVVTPGGSNIILHKLFILYVTLQCHVDVKYWQHLHKRNDSRKKKRLRPPTAPNLQV</sequence>
<reference evidence="2" key="1">
    <citation type="journal article" date="2008" name="Nature">
        <title>The amphioxus genome and the evolution of the chordate karyotype.</title>
        <authorList>
            <consortium name="US DOE Joint Genome Institute (JGI-PGF)"/>
            <person name="Putnam N.H."/>
            <person name="Butts T."/>
            <person name="Ferrier D.E.K."/>
            <person name="Furlong R.F."/>
            <person name="Hellsten U."/>
            <person name="Kawashima T."/>
            <person name="Robinson-Rechavi M."/>
            <person name="Shoguchi E."/>
            <person name="Terry A."/>
            <person name="Yu J.-K."/>
            <person name="Benito-Gutierrez E.L."/>
            <person name="Dubchak I."/>
            <person name="Garcia-Fernandez J."/>
            <person name="Gibson-Brown J.J."/>
            <person name="Grigoriev I.V."/>
            <person name="Horton A.C."/>
            <person name="de Jong P.J."/>
            <person name="Jurka J."/>
            <person name="Kapitonov V.V."/>
            <person name="Kohara Y."/>
            <person name="Kuroki Y."/>
            <person name="Lindquist E."/>
            <person name="Lucas S."/>
            <person name="Osoegawa K."/>
            <person name="Pennacchio L.A."/>
            <person name="Salamov A.A."/>
            <person name="Satou Y."/>
            <person name="Sauka-Spengler T."/>
            <person name="Schmutz J."/>
            <person name="Shin-I T."/>
            <person name="Toyoda A."/>
            <person name="Bronner-Fraser M."/>
            <person name="Fujiyama A."/>
            <person name="Holland L.Z."/>
            <person name="Holland P.W.H."/>
            <person name="Satoh N."/>
            <person name="Rokhsar D.S."/>
        </authorList>
    </citation>
    <scope>NUCLEOTIDE SEQUENCE [LARGE SCALE GENOMIC DNA]</scope>
    <source>
        <strain evidence="2">S238N-H82</strain>
        <tissue evidence="2">Testes</tissue>
    </source>
</reference>